<dbReference type="Proteomes" id="UP000789570">
    <property type="component" value="Unassembled WGS sequence"/>
</dbReference>
<reference evidence="1" key="1">
    <citation type="submission" date="2021-06" db="EMBL/GenBank/DDBJ databases">
        <authorList>
            <person name="Kallberg Y."/>
            <person name="Tangrot J."/>
            <person name="Rosling A."/>
        </authorList>
    </citation>
    <scope>NUCLEOTIDE SEQUENCE</scope>
    <source>
        <strain evidence="1">UK204</strain>
    </source>
</reference>
<dbReference type="EMBL" id="CAJVPQ010023665">
    <property type="protein sequence ID" value="CAG8763272.1"/>
    <property type="molecule type" value="Genomic_DNA"/>
</dbReference>
<comment type="caution">
    <text evidence="1">The sequence shown here is derived from an EMBL/GenBank/DDBJ whole genome shotgun (WGS) entry which is preliminary data.</text>
</comment>
<dbReference type="AlphaFoldDB" id="A0A9N9NRC0"/>
<evidence type="ECO:0000313" key="1">
    <source>
        <dbReference type="EMBL" id="CAG8763272.1"/>
    </source>
</evidence>
<proteinExistence type="predicted"/>
<protein>
    <submittedName>
        <fullName evidence="1">2078_t:CDS:1</fullName>
    </submittedName>
</protein>
<accession>A0A9N9NRC0</accession>
<organism evidence="1 2">
    <name type="scientific">Funneliformis caledonium</name>
    <dbReference type="NCBI Taxonomy" id="1117310"/>
    <lineage>
        <taxon>Eukaryota</taxon>
        <taxon>Fungi</taxon>
        <taxon>Fungi incertae sedis</taxon>
        <taxon>Mucoromycota</taxon>
        <taxon>Glomeromycotina</taxon>
        <taxon>Glomeromycetes</taxon>
        <taxon>Glomerales</taxon>
        <taxon>Glomeraceae</taxon>
        <taxon>Funneliformis</taxon>
    </lineage>
</organism>
<evidence type="ECO:0000313" key="2">
    <source>
        <dbReference type="Proteomes" id="UP000789570"/>
    </source>
</evidence>
<gene>
    <name evidence="1" type="ORF">FCALED_LOCUS17064</name>
</gene>
<keyword evidence="2" id="KW-1185">Reference proteome</keyword>
<feature type="non-terminal residue" evidence="1">
    <location>
        <position position="42"/>
    </location>
</feature>
<name>A0A9N9NRC0_9GLOM</name>
<sequence length="42" mass="4694">PFYPHQGVTSLNITFTIIITEGVNEKPKTPVKSHLTQINDSK</sequence>
<feature type="non-terminal residue" evidence="1">
    <location>
        <position position="1"/>
    </location>
</feature>